<comment type="caution">
    <text evidence="3">The sequence shown here is derived from an EMBL/GenBank/DDBJ whole genome shotgun (WGS) entry which is preliminary data.</text>
</comment>
<feature type="region of interest" description="Disordered" evidence="1">
    <location>
        <begin position="87"/>
        <end position="107"/>
    </location>
</feature>
<evidence type="ECO:0000256" key="2">
    <source>
        <dbReference type="SAM" id="Phobius"/>
    </source>
</evidence>
<keyword evidence="2" id="KW-0812">Transmembrane</keyword>
<keyword evidence="4" id="KW-1185">Reference proteome</keyword>
<name>A0ABW0QMK3_9GAMM</name>
<feature type="transmembrane region" description="Helical" evidence="2">
    <location>
        <begin position="6"/>
        <end position="27"/>
    </location>
</feature>
<gene>
    <name evidence="3" type="ORF">ACFPPA_06685</name>
</gene>
<organism evidence="3 4">
    <name type="scientific">Rhodanobacter ginsengisoli</name>
    <dbReference type="NCBI Taxonomy" id="418646"/>
    <lineage>
        <taxon>Bacteria</taxon>
        <taxon>Pseudomonadati</taxon>
        <taxon>Pseudomonadota</taxon>
        <taxon>Gammaproteobacteria</taxon>
        <taxon>Lysobacterales</taxon>
        <taxon>Rhodanobacteraceae</taxon>
        <taxon>Rhodanobacter</taxon>
    </lineage>
</organism>
<evidence type="ECO:0000313" key="4">
    <source>
        <dbReference type="Proteomes" id="UP001596114"/>
    </source>
</evidence>
<dbReference type="RefSeq" id="WP_377318500.1">
    <property type="nucleotide sequence ID" value="NZ_JBHSNF010000001.1"/>
</dbReference>
<sequence length="107" mass="11764">MNDLLTWLLAWVAGAALGTIFYGGLWWTVRKLVASGQPALWVFGSLLLRMAIALTGMYFVAGGHWQRLLLCLLGFAMARLAVTRLTREPAPPRSESPEEAAHAPQSR</sequence>
<evidence type="ECO:0000313" key="3">
    <source>
        <dbReference type="EMBL" id="MFC5525427.1"/>
    </source>
</evidence>
<dbReference type="NCBIfam" id="TIGR03165">
    <property type="entry name" value="F1F0_chp_2"/>
    <property type="match status" value="1"/>
</dbReference>
<feature type="transmembrane region" description="Helical" evidence="2">
    <location>
        <begin position="39"/>
        <end position="59"/>
    </location>
</feature>
<keyword evidence="2" id="KW-0472">Membrane</keyword>
<accession>A0ABW0QMK3</accession>
<keyword evidence="2" id="KW-1133">Transmembrane helix</keyword>
<protein>
    <submittedName>
        <fullName evidence="3">ATP synthase subunit I</fullName>
    </submittedName>
</protein>
<dbReference type="Pfam" id="PF12966">
    <property type="entry name" value="AtpR"/>
    <property type="match status" value="1"/>
</dbReference>
<reference evidence="4" key="1">
    <citation type="journal article" date="2019" name="Int. J. Syst. Evol. Microbiol.">
        <title>The Global Catalogue of Microorganisms (GCM) 10K type strain sequencing project: providing services to taxonomists for standard genome sequencing and annotation.</title>
        <authorList>
            <consortium name="The Broad Institute Genomics Platform"/>
            <consortium name="The Broad Institute Genome Sequencing Center for Infectious Disease"/>
            <person name="Wu L."/>
            <person name="Ma J."/>
        </authorList>
    </citation>
    <scope>NUCLEOTIDE SEQUENCE [LARGE SCALE GENOMIC DNA]</scope>
    <source>
        <strain evidence="4">CGMCC 1.16619</strain>
    </source>
</reference>
<evidence type="ECO:0000256" key="1">
    <source>
        <dbReference type="SAM" id="MobiDB-lite"/>
    </source>
</evidence>
<dbReference type="Proteomes" id="UP001596114">
    <property type="component" value="Unassembled WGS sequence"/>
</dbReference>
<dbReference type="EMBL" id="JBHSNF010000001">
    <property type="protein sequence ID" value="MFC5525427.1"/>
    <property type="molecule type" value="Genomic_DNA"/>
</dbReference>
<proteinExistence type="predicted"/>
<dbReference type="InterPro" id="IPR017581">
    <property type="entry name" value="AtpR-like"/>
</dbReference>